<keyword evidence="7" id="KW-1003">Cell membrane</keyword>
<dbReference type="CDD" id="cd13138">
    <property type="entry name" value="MATE_yoeA_like"/>
    <property type="match status" value="1"/>
</dbReference>
<evidence type="ECO:0000256" key="5">
    <source>
        <dbReference type="ARBA" id="ARBA00022448"/>
    </source>
</evidence>
<evidence type="ECO:0000256" key="4">
    <source>
        <dbReference type="ARBA" id="ARBA00020268"/>
    </source>
</evidence>
<accession>A0A7X2P2Q3</accession>
<dbReference type="Proteomes" id="UP000440513">
    <property type="component" value="Unassembled WGS sequence"/>
</dbReference>
<feature type="transmembrane region" description="Helical" evidence="13">
    <location>
        <begin position="166"/>
        <end position="189"/>
    </location>
</feature>
<keyword evidence="11 13" id="KW-0472">Membrane</keyword>
<evidence type="ECO:0000256" key="2">
    <source>
        <dbReference type="ARBA" id="ARBA00004651"/>
    </source>
</evidence>
<name>A0A7X2P2Q3_9FIRM</name>
<dbReference type="PIRSF" id="PIRSF006603">
    <property type="entry name" value="DinF"/>
    <property type="match status" value="1"/>
</dbReference>
<dbReference type="RefSeq" id="WP_154431602.1">
    <property type="nucleotide sequence ID" value="NZ_JBQHQP010000017.1"/>
</dbReference>
<dbReference type="PANTHER" id="PTHR43298:SF2">
    <property type="entry name" value="FMN_FAD EXPORTER YEEO-RELATED"/>
    <property type="match status" value="1"/>
</dbReference>
<feature type="transmembrane region" description="Helical" evidence="13">
    <location>
        <begin position="415"/>
        <end position="435"/>
    </location>
</feature>
<reference evidence="14 15" key="1">
    <citation type="submission" date="2019-08" db="EMBL/GenBank/DDBJ databases">
        <title>In-depth cultivation of the pig gut microbiome towards novel bacterial diversity and tailored functional studies.</title>
        <authorList>
            <person name="Wylensek D."/>
            <person name="Hitch T.C.A."/>
            <person name="Clavel T."/>
        </authorList>
    </citation>
    <scope>NUCLEOTIDE SEQUENCE [LARGE SCALE GENOMIC DNA]</scope>
    <source>
        <strain evidence="14 15">BSM-380-WT-5A</strain>
    </source>
</reference>
<evidence type="ECO:0000313" key="15">
    <source>
        <dbReference type="Proteomes" id="UP000440513"/>
    </source>
</evidence>
<evidence type="ECO:0000256" key="10">
    <source>
        <dbReference type="ARBA" id="ARBA00023065"/>
    </source>
</evidence>
<feature type="transmembrane region" description="Helical" evidence="13">
    <location>
        <begin position="318"/>
        <end position="338"/>
    </location>
</feature>
<organism evidence="14 15">
    <name type="scientific">Oliverpabstia intestinalis</name>
    <dbReference type="NCBI Taxonomy" id="2606633"/>
    <lineage>
        <taxon>Bacteria</taxon>
        <taxon>Bacillati</taxon>
        <taxon>Bacillota</taxon>
        <taxon>Clostridia</taxon>
        <taxon>Lachnospirales</taxon>
        <taxon>Lachnospiraceae</taxon>
        <taxon>Oliverpabstia</taxon>
    </lineage>
</organism>
<dbReference type="InterPro" id="IPR050222">
    <property type="entry name" value="MATE_MdtK"/>
</dbReference>
<gene>
    <name evidence="14" type="ORF">FYJ57_03890</name>
</gene>
<feature type="transmembrane region" description="Helical" evidence="13">
    <location>
        <begin position="135"/>
        <end position="154"/>
    </location>
</feature>
<keyword evidence="10" id="KW-0406">Ion transport</keyword>
<evidence type="ECO:0000256" key="8">
    <source>
        <dbReference type="ARBA" id="ARBA00022692"/>
    </source>
</evidence>
<dbReference type="InterPro" id="IPR048279">
    <property type="entry name" value="MdtK-like"/>
</dbReference>
<evidence type="ECO:0000256" key="13">
    <source>
        <dbReference type="SAM" id="Phobius"/>
    </source>
</evidence>
<comment type="function">
    <text evidence="1">Multidrug efflux pump.</text>
</comment>
<evidence type="ECO:0000256" key="12">
    <source>
        <dbReference type="ARBA" id="ARBA00031636"/>
    </source>
</evidence>
<evidence type="ECO:0000313" key="14">
    <source>
        <dbReference type="EMBL" id="MST65892.1"/>
    </source>
</evidence>
<dbReference type="NCBIfam" id="TIGR00797">
    <property type="entry name" value="matE"/>
    <property type="match status" value="1"/>
</dbReference>
<feature type="transmembrane region" description="Helical" evidence="13">
    <location>
        <begin position="95"/>
        <end position="115"/>
    </location>
</feature>
<sequence length="453" mass="49624">MGEKTVDMTKGSILPKMIRFALPVLLGMLFQRIYNFVDVYIVGRYLGDEALAAVSIAGGAMYLLFSIMMGLTTGVSVVVSQYYGGGDEKKVTETFVSSIYVAVVSTLIITIAGLIGARPLLRILQTSNDLIDQATVYLMVVFAGAVGTMLYNWISAVLRSLGNSVVPLVFLIISSVLNVILDIVFVVWIPMGVAGAAFATVLAQLLSGIGCLVYAWKILPILQFTKEELRCDRELVKQMLIYGVPTGLQMSIISVSDMTLQAMVNTYGTALIVAYGVCIKVEGVGWQMAEAIGTSLGTFTGQNVGANHLDRVKQGVRCAYLMNAVCYGIFCPVIWFFARPIMEAFTGNQESIRYGVEYMKIFSCFFFVGGILVVYHNILRSAGDVTITVLMGVSEIITRIGCTFLFTAVFGYYGLWWVSPLTWCCAMLVGCVRYYSGKWKKKVQLQRGESIHG</sequence>
<feature type="transmembrane region" description="Helical" evidence="13">
    <location>
        <begin position="20"/>
        <end position="42"/>
    </location>
</feature>
<dbReference type="InterPro" id="IPR002528">
    <property type="entry name" value="MATE_fam"/>
</dbReference>
<evidence type="ECO:0000256" key="7">
    <source>
        <dbReference type="ARBA" id="ARBA00022475"/>
    </source>
</evidence>
<dbReference type="PANTHER" id="PTHR43298">
    <property type="entry name" value="MULTIDRUG RESISTANCE PROTEIN NORM-RELATED"/>
    <property type="match status" value="1"/>
</dbReference>
<feature type="transmembrane region" description="Helical" evidence="13">
    <location>
        <begin position="358"/>
        <end position="375"/>
    </location>
</feature>
<keyword evidence="6" id="KW-0050">Antiport</keyword>
<evidence type="ECO:0000256" key="11">
    <source>
        <dbReference type="ARBA" id="ARBA00023136"/>
    </source>
</evidence>
<feature type="transmembrane region" description="Helical" evidence="13">
    <location>
        <begin position="387"/>
        <end position="409"/>
    </location>
</feature>
<keyword evidence="9 13" id="KW-1133">Transmembrane helix</keyword>
<feature type="transmembrane region" description="Helical" evidence="13">
    <location>
        <begin position="195"/>
        <end position="216"/>
    </location>
</feature>
<feature type="transmembrane region" description="Helical" evidence="13">
    <location>
        <begin position="62"/>
        <end position="83"/>
    </location>
</feature>
<comment type="subcellular location">
    <subcellularLocation>
        <location evidence="2">Cell membrane</location>
        <topology evidence="2">Multi-pass membrane protein</topology>
    </subcellularLocation>
</comment>
<comment type="similarity">
    <text evidence="3">Belongs to the multi antimicrobial extrusion (MATE) (TC 2.A.66.1) family.</text>
</comment>
<evidence type="ECO:0000256" key="9">
    <source>
        <dbReference type="ARBA" id="ARBA00022989"/>
    </source>
</evidence>
<evidence type="ECO:0000256" key="6">
    <source>
        <dbReference type="ARBA" id="ARBA00022449"/>
    </source>
</evidence>
<comment type="caution">
    <text evidence="14">The sequence shown here is derived from an EMBL/GenBank/DDBJ whole genome shotgun (WGS) entry which is preliminary data.</text>
</comment>
<dbReference type="GO" id="GO:0015297">
    <property type="term" value="F:antiporter activity"/>
    <property type="evidence" value="ECO:0007669"/>
    <property type="project" value="UniProtKB-KW"/>
</dbReference>
<dbReference type="EMBL" id="VUMS01000005">
    <property type="protein sequence ID" value="MST65892.1"/>
    <property type="molecule type" value="Genomic_DNA"/>
</dbReference>
<dbReference type="GO" id="GO:0006811">
    <property type="term" value="P:monoatomic ion transport"/>
    <property type="evidence" value="ECO:0007669"/>
    <property type="project" value="UniProtKB-KW"/>
</dbReference>
<dbReference type="AlphaFoldDB" id="A0A7X2P2Q3"/>
<proteinExistence type="inferred from homology"/>
<keyword evidence="5" id="KW-0813">Transport</keyword>
<evidence type="ECO:0000256" key="1">
    <source>
        <dbReference type="ARBA" id="ARBA00003408"/>
    </source>
</evidence>
<dbReference type="GO" id="GO:0042910">
    <property type="term" value="F:xenobiotic transmembrane transporter activity"/>
    <property type="evidence" value="ECO:0007669"/>
    <property type="project" value="InterPro"/>
</dbReference>
<keyword evidence="15" id="KW-1185">Reference proteome</keyword>
<dbReference type="GO" id="GO:0005886">
    <property type="term" value="C:plasma membrane"/>
    <property type="evidence" value="ECO:0007669"/>
    <property type="project" value="UniProtKB-SubCell"/>
</dbReference>
<protein>
    <recommendedName>
        <fullName evidence="4">Probable multidrug resistance protein NorM</fullName>
    </recommendedName>
    <alternativeName>
        <fullName evidence="12">Multidrug-efflux transporter</fullName>
    </alternativeName>
</protein>
<keyword evidence="8 13" id="KW-0812">Transmembrane</keyword>
<dbReference type="Pfam" id="PF01554">
    <property type="entry name" value="MatE"/>
    <property type="match status" value="2"/>
</dbReference>
<evidence type="ECO:0000256" key="3">
    <source>
        <dbReference type="ARBA" id="ARBA00010199"/>
    </source>
</evidence>